<accession>A0A9P7MYC6</accession>
<proteinExistence type="inferred from homology"/>
<dbReference type="GO" id="GO:0006508">
    <property type="term" value="P:proteolysis"/>
    <property type="evidence" value="ECO:0007669"/>
    <property type="project" value="UniProtKB-KW"/>
</dbReference>
<keyword evidence="15" id="KW-1185">Reference proteome</keyword>
<evidence type="ECO:0000256" key="5">
    <source>
        <dbReference type="ARBA" id="ARBA00022729"/>
    </source>
</evidence>
<keyword evidence="5 11" id="KW-0732">Signal</keyword>
<dbReference type="PANTHER" id="PTHR47466">
    <property type="match status" value="1"/>
</dbReference>
<evidence type="ECO:0000259" key="12">
    <source>
        <dbReference type="Pfam" id="PF05572"/>
    </source>
</evidence>
<reference evidence="14 15" key="1">
    <citation type="journal article" date="2020" name="bioRxiv">
        <title>Whole genome comparisons of ergot fungi reveals the divergence and evolution of species within the genus Claviceps are the result of varying mechanisms driving genome evolution and host range expansion.</title>
        <authorList>
            <person name="Wyka S.A."/>
            <person name="Mondo S.J."/>
            <person name="Liu M."/>
            <person name="Dettman J."/>
            <person name="Nalam V."/>
            <person name="Broders K.D."/>
        </authorList>
    </citation>
    <scope>NUCLEOTIDE SEQUENCE</scope>
    <source>
        <strain evidence="14">CCC 1102</strain>
        <strain evidence="13 15">LM583</strain>
    </source>
</reference>
<keyword evidence="4" id="KW-0479">Metal-binding</keyword>
<evidence type="ECO:0000256" key="2">
    <source>
        <dbReference type="ARBA" id="ARBA00008721"/>
    </source>
</evidence>
<evidence type="ECO:0000256" key="3">
    <source>
        <dbReference type="ARBA" id="ARBA00022670"/>
    </source>
</evidence>
<dbReference type="GO" id="GO:0008237">
    <property type="term" value="F:metallopeptidase activity"/>
    <property type="evidence" value="ECO:0007669"/>
    <property type="project" value="UniProtKB-KW"/>
</dbReference>
<evidence type="ECO:0000256" key="4">
    <source>
        <dbReference type="ARBA" id="ARBA00022723"/>
    </source>
</evidence>
<dbReference type="InterPro" id="IPR024079">
    <property type="entry name" value="MetalloPept_cat_dom_sf"/>
</dbReference>
<evidence type="ECO:0000256" key="8">
    <source>
        <dbReference type="ARBA" id="ARBA00023049"/>
    </source>
</evidence>
<dbReference type="Pfam" id="PF05572">
    <property type="entry name" value="Peptidase_M43"/>
    <property type="match status" value="1"/>
</dbReference>
<keyword evidence="8" id="KW-0482">Metalloprotease</keyword>
<dbReference type="AlphaFoldDB" id="A0A9P7MYC6"/>
<dbReference type="PANTHER" id="PTHR47466:SF1">
    <property type="entry name" value="METALLOPROTEASE MEP1 (AFU_ORTHOLOGUE AFUA_1G07730)-RELATED"/>
    <property type="match status" value="1"/>
</dbReference>
<dbReference type="InterPro" id="IPR008754">
    <property type="entry name" value="Peptidase_M43"/>
</dbReference>
<sequence>MQCNLCCKRLSLTSAIVLCGLAATATAAAAVRGGRPLLFGCGTGRPSEALIRASSDMRLQESELMARGERAPRGGITVNVYIHVVSRDQTVSGGFISQSSTVAQQMQVLDETYAPMGISFVHKNTSWTVQPSWAMDHDEEDMKRSLRQGSYRDLNLYFLRALAGPAGTLGYCNFPGAVTPASRLFYMDGCTLHVGSVPGGPLVGFNLGKTATHEVGHWFGLMHTFEGEDCGGRGDHIDDTPTQASSSQGCPIGRDSCPDDPGLDPIHNYMDYSNDACYEQFTPGQAVRVRNLWQKYRAKW</sequence>
<feature type="region of interest" description="Disordered" evidence="10">
    <location>
        <begin position="233"/>
        <end position="255"/>
    </location>
</feature>
<evidence type="ECO:0000313" key="13">
    <source>
        <dbReference type="EMBL" id="KAG5967228.1"/>
    </source>
</evidence>
<dbReference type="CDD" id="cd04275">
    <property type="entry name" value="ZnMc_pappalysin_like"/>
    <property type="match status" value="1"/>
</dbReference>
<evidence type="ECO:0000313" key="16">
    <source>
        <dbReference type="Proteomes" id="UP000784919"/>
    </source>
</evidence>
<comment type="similarity">
    <text evidence="2">Belongs to the peptidase M43B family.</text>
</comment>
<organism evidence="14 16">
    <name type="scientific">Claviceps arundinis</name>
    <dbReference type="NCBI Taxonomy" id="1623583"/>
    <lineage>
        <taxon>Eukaryota</taxon>
        <taxon>Fungi</taxon>
        <taxon>Dikarya</taxon>
        <taxon>Ascomycota</taxon>
        <taxon>Pezizomycotina</taxon>
        <taxon>Sordariomycetes</taxon>
        <taxon>Hypocreomycetidae</taxon>
        <taxon>Hypocreales</taxon>
        <taxon>Clavicipitaceae</taxon>
        <taxon>Claviceps</taxon>
    </lineage>
</organism>
<dbReference type="Gene3D" id="3.40.390.10">
    <property type="entry name" value="Collagenase (Catalytic Domain)"/>
    <property type="match status" value="1"/>
</dbReference>
<evidence type="ECO:0000313" key="15">
    <source>
        <dbReference type="Proteomes" id="UP000742024"/>
    </source>
</evidence>
<evidence type="ECO:0000256" key="11">
    <source>
        <dbReference type="SAM" id="SignalP"/>
    </source>
</evidence>
<dbReference type="Proteomes" id="UP000784919">
    <property type="component" value="Unassembled WGS sequence"/>
</dbReference>
<comment type="caution">
    <text evidence="14">The sequence shown here is derived from an EMBL/GenBank/DDBJ whole genome shotgun (WGS) entry which is preliminary data.</text>
</comment>
<feature type="chain" id="PRO_5040461095" description="Peptidase M43 pregnancy-associated plasma-A domain-containing protein" evidence="11">
    <location>
        <begin position="31"/>
        <end position="300"/>
    </location>
</feature>
<protein>
    <recommendedName>
        <fullName evidence="12">Peptidase M43 pregnancy-associated plasma-A domain-containing protein</fullName>
    </recommendedName>
</protein>
<dbReference type="SUPFAM" id="SSF55486">
    <property type="entry name" value="Metalloproteases ('zincins'), catalytic domain"/>
    <property type="match status" value="1"/>
</dbReference>
<keyword evidence="6" id="KW-0378">Hydrolase</keyword>
<keyword evidence="7" id="KW-0862">Zinc</keyword>
<dbReference type="GO" id="GO:0046872">
    <property type="term" value="F:metal ion binding"/>
    <property type="evidence" value="ECO:0007669"/>
    <property type="project" value="UniProtKB-KW"/>
</dbReference>
<name>A0A9P7MYC6_9HYPO</name>
<evidence type="ECO:0000256" key="1">
    <source>
        <dbReference type="ARBA" id="ARBA00003174"/>
    </source>
</evidence>
<dbReference type="OrthoDB" id="536211at2759"/>
<gene>
    <name evidence="14" type="ORF">E4U56_003187</name>
    <name evidence="13" type="ORF">E4U57_001198</name>
</gene>
<evidence type="ECO:0000256" key="6">
    <source>
        <dbReference type="ARBA" id="ARBA00022801"/>
    </source>
</evidence>
<dbReference type="EMBL" id="SRPR01000014">
    <property type="protein sequence ID" value="KAG5967228.1"/>
    <property type="molecule type" value="Genomic_DNA"/>
</dbReference>
<feature type="domain" description="Peptidase M43 pregnancy-associated plasma-A" evidence="12">
    <location>
        <begin position="208"/>
        <end position="291"/>
    </location>
</feature>
<evidence type="ECO:0000256" key="9">
    <source>
        <dbReference type="ARBA" id="ARBA00023157"/>
    </source>
</evidence>
<dbReference type="Proteomes" id="UP000742024">
    <property type="component" value="Unassembled WGS sequence"/>
</dbReference>
<keyword evidence="3" id="KW-0645">Protease</keyword>
<feature type="compositionally biased region" description="Polar residues" evidence="10">
    <location>
        <begin position="240"/>
        <end position="249"/>
    </location>
</feature>
<evidence type="ECO:0000256" key="10">
    <source>
        <dbReference type="SAM" id="MobiDB-lite"/>
    </source>
</evidence>
<keyword evidence="9" id="KW-1015">Disulfide bond</keyword>
<evidence type="ECO:0000313" key="14">
    <source>
        <dbReference type="EMBL" id="KAG5975853.1"/>
    </source>
</evidence>
<comment type="function">
    <text evidence="1">Secreted metalloproteinase that allows assimilation of proteinaceous substrates.</text>
</comment>
<dbReference type="EMBL" id="SRPS01000021">
    <property type="protein sequence ID" value="KAG5975853.1"/>
    <property type="molecule type" value="Genomic_DNA"/>
</dbReference>
<evidence type="ECO:0000256" key="7">
    <source>
        <dbReference type="ARBA" id="ARBA00022833"/>
    </source>
</evidence>
<feature type="signal peptide" evidence="11">
    <location>
        <begin position="1"/>
        <end position="30"/>
    </location>
</feature>